<keyword evidence="2" id="KW-1185">Reference proteome</keyword>
<gene>
    <name evidence="1" type="ORF">NC653_002441</name>
</gene>
<proteinExistence type="predicted"/>
<reference evidence="1 2" key="1">
    <citation type="journal article" date="2023" name="Mol. Ecol. Resour.">
        <title>Chromosome-level genome assembly of a triploid poplar Populus alba 'Berolinensis'.</title>
        <authorList>
            <person name="Chen S."/>
            <person name="Yu Y."/>
            <person name="Wang X."/>
            <person name="Wang S."/>
            <person name="Zhang T."/>
            <person name="Zhou Y."/>
            <person name="He R."/>
            <person name="Meng N."/>
            <person name="Wang Y."/>
            <person name="Liu W."/>
            <person name="Liu Z."/>
            <person name="Liu J."/>
            <person name="Guo Q."/>
            <person name="Huang H."/>
            <person name="Sederoff R.R."/>
            <person name="Wang G."/>
            <person name="Qu G."/>
            <person name="Chen S."/>
        </authorList>
    </citation>
    <scope>NUCLEOTIDE SEQUENCE [LARGE SCALE GENOMIC DNA]</scope>
    <source>
        <strain evidence="1">SC-2020</strain>
    </source>
</reference>
<accession>A0AAD6RQ49</accession>
<comment type="caution">
    <text evidence="1">The sequence shown here is derived from an EMBL/GenBank/DDBJ whole genome shotgun (WGS) entry which is preliminary data.</text>
</comment>
<organism evidence="1 2">
    <name type="scientific">Populus alba x Populus x berolinensis</name>
    <dbReference type="NCBI Taxonomy" id="444605"/>
    <lineage>
        <taxon>Eukaryota</taxon>
        <taxon>Viridiplantae</taxon>
        <taxon>Streptophyta</taxon>
        <taxon>Embryophyta</taxon>
        <taxon>Tracheophyta</taxon>
        <taxon>Spermatophyta</taxon>
        <taxon>Magnoliopsida</taxon>
        <taxon>eudicotyledons</taxon>
        <taxon>Gunneridae</taxon>
        <taxon>Pentapetalae</taxon>
        <taxon>rosids</taxon>
        <taxon>fabids</taxon>
        <taxon>Malpighiales</taxon>
        <taxon>Salicaceae</taxon>
        <taxon>Saliceae</taxon>
        <taxon>Populus</taxon>
    </lineage>
</organism>
<protein>
    <submittedName>
        <fullName evidence="1">Uncharacterized protein</fullName>
    </submittedName>
</protein>
<evidence type="ECO:0000313" key="1">
    <source>
        <dbReference type="EMBL" id="KAJ7012385.1"/>
    </source>
</evidence>
<dbReference type="AlphaFoldDB" id="A0AAD6RQ49"/>
<evidence type="ECO:0000313" key="2">
    <source>
        <dbReference type="Proteomes" id="UP001164929"/>
    </source>
</evidence>
<sequence length="137" mass="15740">MSHRHPLPSYYNLESNPKWHVRQTQLSKNLKTSAKSSTYRRHISFLLSSCQPANINHLFSLLALVDACLCCCNQVNYGSKIKTGRVEYSSRQPFVWMQRPGGDRHQQACLSQSPYFKSLAQEELEVCITARIRVLNP</sequence>
<dbReference type="Proteomes" id="UP001164929">
    <property type="component" value="Chromosome 1"/>
</dbReference>
<dbReference type="EMBL" id="JAQIZT010000001">
    <property type="protein sequence ID" value="KAJ7012385.1"/>
    <property type="molecule type" value="Genomic_DNA"/>
</dbReference>
<name>A0AAD6RQ49_9ROSI</name>